<proteinExistence type="predicted"/>
<dbReference type="PRINTS" id="PR00420">
    <property type="entry name" value="RNGMNOXGNASE"/>
</dbReference>
<dbReference type="Pfam" id="PF01494">
    <property type="entry name" value="FAD_binding_3"/>
    <property type="match status" value="1"/>
</dbReference>
<keyword evidence="2" id="KW-0285">Flavoprotein</keyword>
<dbReference type="InterPro" id="IPR050641">
    <property type="entry name" value="RIFMO-like"/>
</dbReference>
<name>A0ABU5ECA9_9PROT</name>
<dbReference type="SUPFAM" id="SSF51905">
    <property type="entry name" value="FAD/NAD(P)-binding domain"/>
    <property type="match status" value="1"/>
</dbReference>
<evidence type="ECO:0000313" key="6">
    <source>
        <dbReference type="Proteomes" id="UP001279642"/>
    </source>
</evidence>
<evidence type="ECO:0000256" key="1">
    <source>
        <dbReference type="ARBA" id="ARBA00001974"/>
    </source>
</evidence>
<dbReference type="RefSeq" id="WP_320509051.1">
    <property type="nucleotide sequence ID" value="NZ_JAXCLW010000003.1"/>
</dbReference>
<reference evidence="5 6" key="1">
    <citation type="journal article" date="2016" name="Antonie Van Leeuwenhoek">
        <title>Dongia soli sp. nov., isolated from soil from Dokdo, Korea.</title>
        <authorList>
            <person name="Kim D.U."/>
            <person name="Lee H."/>
            <person name="Kim H."/>
            <person name="Kim S.G."/>
            <person name="Ka J.O."/>
        </authorList>
    </citation>
    <scope>NUCLEOTIDE SEQUENCE [LARGE SCALE GENOMIC DNA]</scope>
    <source>
        <strain evidence="5 6">D78</strain>
    </source>
</reference>
<dbReference type="InterPro" id="IPR036188">
    <property type="entry name" value="FAD/NAD-bd_sf"/>
</dbReference>
<protein>
    <submittedName>
        <fullName evidence="5">FAD-dependent monooxygenase</fullName>
    </submittedName>
</protein>
<evidence type="ECO:0000256" key="3">
    <source>
        <dbReference type="ARBA" id="ARBA00022827"/>
    </source>
</evidence>
<keyword evidence="6" id="KW-1185">Reference proteome</keyword>
<organism evidence="5 6">
    <name type="scientific">Dongia soli</name>
    <dbReference type="NCBI Taxonomy" id="600628"/>
    <lineage>
        <taxon>Bacteria</taxon>
        <taxon>Pseudomonadati</taxon>
        <taxon>Pseudomonadota</taxon>
        <taxon>Alphaproteobacteria</taxon>
        <taxon>Rhodospirillales</taxon>
        <taxon>Dongiaceae</taxon>
        <taxon>Dongia</taxon>
    </lineage>
</organism>
<gene>
    <name evidence="5" type="ORF">SMD27_14150</name>
</gene>
<evidence type="ECO:0000313" key="5">
    <source>
        <dbReference type="EMBL" id="MDY0883990.1"/>
    </source>
</evidence>
<dbReference type="EMBL" id="JAXCLW010000003">
    <property type="protein sequence ID" value="MDY0883990.1"/>
    <property type="molecule type" value="Genomic_DNA"/>
</dbReference>
<dbReference type="InterPro" id="IPR002938">
    <property type="entry name" value="FAD-bd"/>
</dbReference>
<comment type="caution">
    <text evidence="5">The sequence shown here is derived from an EMBL/GenBank/DDBJ whole genome shotgun (WGS) entry which is preliminary data.</text>
</comment>
<keyword evidence="3" id="KW-0274">FAD</keyword>
<keyword evidence="5" id="KW-0503">Monooxygenase</keyword>
<dbReference type="Gene3D" id="3.50.50.60">
    <property type="entry name" value="FAD/NAD(P)-binding domain"/>
    <property type="match status" value="1"/>
</dbReference>
<evidence type="ECO:0000259" key="4">
    <source>
        <dbReference type="Pfam" id="PF01494"/>
    </source>
</evidence>
<dbReference type="PANTHER" id="PTHR43004">
    <property type="entry name" value="TRK SYSTEM POTASSIUM UPTAKE PROTEIN"/>
    <property type="match status" value="1"/>
</dbReference>
<accession>A0ABU5ECA9</accession>
<dbReference type="Proteomes" id="UP001279642">
    <property type="component" value="Unassembled WGS sequence"/>
</dbReference>
<evidence type="ECO:0000256" key="2">
    <source>
        <dbReference type="ARBA" id="ARBA00022630"/>
    </source>
</evidence>
<keyword evidence="5" id="KW-0560">Oxidoreductase</keyword>
<dbReference type="PANTHER" id="PTHR43004:SF19">
    <property type="entry name" value="BINDING MONOOXYGENASE, PUTATIVE (JCVI)-RELATED"/>
    <property type="match status" value="1"/>
</dbReference>
<dbReference type="Gene3D" id="3.30.70.2450">
    <property type="match status" value="1"/>
</dbReference>
<comment type="cofactor">
    <cofactor evidence="1">
        <name>FAD</name>
        <dbReference type="ChEBI" id="CHEBI:57692"/>
    </cofactor>
</comment>
<sequence>MRPQVLVVGAGPVGLTMAAELARYGVGLRIIDKAPQPTDKSKAVVVWSRTLEMLDGMGCAESFIQAGIAARAAHLIDATEQAVQVDFSLLASPFPYALMLPQSETERLLREHLDTFGVQIERPTELLSLQQNEGSVDVTLRHGDGNQEKFPVDWVIGCDGTRSTVRDLIGQSFGGRSFPTEWLMADLRLTGLRTPSGEPALYFHSDGILALFPIGPDNLFRLAANLGSVVEERQGDNMTLAQIQELIERRGPNGLKATTAYWHGTFQVHERQVRSYRSKRVFLAGDAAHVHSPAGGQGMNTGMQDAANLAWKLAMICRGDADSRLLLESYHPERSDVGERTLRVAGRMTWLGLLRHPVAQFLRNRIASAIMERRLVQRFLARQLAGLTVRYRRSPLNGYGLNGSAQEPKVGYRYPAWSSTTIKRQPRFHLAGRIAPMAMTRLAERFPTLLHPDVIASAENGLWLLRPDGYVAVAAAEGDIIAIERYLTALQPKAA</sequence>
<feature type="domain" description="FAD-binding" evidence="4">
    <location>
        <begin position="4"/>
        <end position="343"/>
    </location>
</feature>
<dbReference type="GO" id="GO:0004497">
    <property type="term" value="F:monooxygenase activity"/>
    <property type="evidence" value="ECO:0007669"/>
    <property type="project" value="UniProtKB-KW"/>
</dbReference>